<keyword evidence="3" id="KW-0408">Iron</keyword>
<dbReference type="Gene3D" id="3.30.70.20">
    <property type="match status" value="1"/>
</dbReference>
<sequence length="301" mass="32625">MDVREFCLPIPPLVRWRAECSARRDALLDGLSADAPEGARSIRLFVKPYAPFALEAGKPALSAFYLASQSLYESVRASCERPAFRLPLKPILAGYGIGARGRNSLISLAGMGTYFAVEAAWSAEEAPPRPWTEEPPLAEECQGCDRCLRACPAGALDGEGHVDTSRCLRALAAKNAPPMPEAAMAMTGASLWGCDLCQLACPRNAGIVPIPMPEEVRRAISLSRLLAGDTRDLAPLIGTNYARKARMRIRACLVAACLQKKEHLDAVRALEGDPLVGPYARWAARQLEEDVQEGAGNRWKQ</sequence>
<dbReference type="InterPro" id="IPR017896">
    <property type="entry name" value="4Fe4S_Fe-S-bd"/>
</dbReference>
<feature type="domain" description="4Fe-4S ferredoxin-type" evidence="5">
    <location>
        <begin position="133"/>
        <end position="161"/>
    </location>
</feature>
<dbReference type="PROSITE" id="PS00198">
    <property type="entry name" value="4FE4S_FER_1"/>
    <property type="match status" value="1"/>
</dbReference>
<keyword evidence="4" id="KW-0411">Iron-sulfur</keyword>
<dbReference type="AlphaFoldDB" id="A0A9D0ZMR1"/>
<dbReference type="InterPro" id="IPR004453">
    <property type="entry name" value="QueG"/>
</dbReference>
<gene>
    <name evidence="6" type="ORF">IAA52_09265</name>
</gene>
<evidence type="ECO:0000256" key="1">
    <source>
        <dbReference type="ARBA" id="ARBA00022485"/>
    </source>
</evidence>
<keyword evidence="1" id="KW-0004">4Fe-4S</keyword>
<dbReference type="Proteomes" id="UP000824260">
    <property type="component" value="Unassembled WGS sequence"/>
</dbReference>
<protein>
    <submittedName>
        <fullName evidence="6">4Fe-4S dicluster domain-containing protein</fullName>
    </submittedName>
</protein>
<keyword evidence="2" id="KW-0479">Metal-binding</keyword>
<dbReference type="EMBL" id="DVFZ01000093">
    <property type="protein sequence ID" value="HIQ83275.1"/>
    <property type="molecule type" value="Genomic_DNA"/>
</dbReference>
<accession>A0A9D0ZMR1</accession>
<dbReference type="GO" id="GO:0051539">
    <property type="term" value="F:4 iron, 4 sulfur cluster binding"/>
    <property type="evidence" value="ECO:0007669"/>
    <property type="project" value="UniProtKB-KW"/>
</dbReference>
<dbReference type="GO" id="GO:0046872">
    <property type="term" value="F:metal ion binding"/>
    <property type="evidence" value="ECO:0007669"/>
    <property type="project" value="UniProtKB-KW"/>
</dbReference>
<dbReference type="GO" id="GO:0008616">
    <property type="term" value="P:tRNA queuosine(34) biosynthetic process"/>
    <property type="evidence" value="ECO:0007669"/>
    <property type="project" value="InterPro"/>
</dbReference>
<reference evidence="6" key="1">
    <citation type="submission" date="2020-10" db="EMBL/GenBank/DDBJ databases">
        <authorList>
            <person name="Gilroy R."/>
        </authorList>
    </citation>
    <scope>NUCLEOTIDE SEQUENCE</scope>
    <source>
        <strain evidence="6">ChiSjej6B24-2974</strain>
    </source>
</reference>
<proteinExistence type="predicted"/>
<organism evidence="6 7">
    <name type="scientific">Candidatus Pullichristensenella stercorigallinarum</name>
    <dbReference type="NCBI Taxonomy" id="2840909"/>
    <lineage>
        <taxon>Bacteria</taxon>
        <taxon>Bacillati</taxon>
        <taxon>Bacillota</taxon>
        <taxon>Clostridia</taxon>
        <taxon>Candidatus Pullichristensenella</taxon>
    </lineage>
</organism>
<evidence type="ECO:0000313" key="7">
    <source>
        <dbReference type="Proteomes" id="UP000824260"/>
    </source>
</evidence>
<dbReference type="SUPFAM" id="SSF54862">
    <property type="entry name" value="4Fe-4S ferredoxins"/>
    <property type="match status" value="1"/>
</dbReference>
<dbReference type="PANTHER" id="PTHR30002">
    <property type="entry name" value="EPOXYQUEUOSINE REDUCTASE"/>
    <property type="match status" value="1"/>
</dbReference>
<comment type="caution">
    <text evidence="6">The sequence shown here is derived from an EMBL/GenBank/DDBJ whole genome shotgun (WGS) entry which is preliminary data.</text>
</comment>
<dbReference type="Pfam" id="PF13484">
    <property type="entry name" value="Fer4_16"/>
    <property type="match status" value="1"/>
</dbReference>
<evidence type="ECO:0000256" key="4">
    <source>
        <dbReference type="ARBA" id="ARBA00023014"/>
    </source>
</evidence>
<dbReference type="PANTHER" id="PTHR30002:SF4">
    <property type="entry name" value="EPOXYQUEUOSINE REDUCTASE"/>
    <property type="match status" value="1"/>
</dbReference>
<name>A0A9D0ZMR1_9FIRM</name>
<dbReference type="InterPro" id="IPR017900">
    <property type="entry name" value="4Fe4S_Fe_S_CS"/>
</dbReference>
<evidence type="ECO:0000313" key="6">
    <source>
        <dbReference type="EMBL" id="HIQ83275.1"/>
    </source>
</evidence>
<evidence type="ECO:0000256" key="2">
    <source>
        <dbReference type="ARBA" id="ARBA00022723"/>
    </source>
</evidence>
<reference evidence="6" key="2">
    <citation type="journal article" date="2021" name="PeerJ">
        <title>Extensive microbial diversity within the chicken gut microbiome revealed by metagenomics and culture.</title>
        <authorList>
            <person name="Gilroy R."/>
            <person name="Ravi A."/>
            <person name="Getino M."/>
            <person name="Pursley I."/>
            <person name="Horton D.L."/>
            <person name="Alikhan N.F."/>
            <person name="Baker D."/>
            <person name="Gharbi K."/>
            <person name="Hall N."/>
            <person name="Watson M."/>
            <person name="Adriaenssens E.M."/>
            <person name="Foster-Nyarko E."/>
            <person name="Jarju S."/>
            <person name="Secka A."/>
            <person name="Antonio M."/>
            <person name="Oren A."/>
            <person name="Chaudhuri R.R."/>
            <person name="La Ragione R."/>
            <person name="Hildebrand F."/>
            <person name="Pallen M.J."/>
        </authorList>
    </citation>
    <scope>NUCLEOTIDE SEQUENCE</scope>
    <source>
        <strain evidence="6">ChiSjej6B24-2974</strain>
    </source>
</reference>
<evidence type="ECO:0000259" key="5">
    <source>
        <dbReference type="PROSITE" id="PS51379"/>
    </source>
</evidence>
<dbReference type="GO" id="GO:0052693">
    <property type="term" value="F:epoxyqueuosine reductase activity"/>
    <property type="evidence" value="ECO:0007669"/>
    <property type="project" value="TreeGrafter"/>
</dbReference>
<evidence type="ECO:0000256" key="3">
    <source>
        <dbReference type="ARBA" id="ARBA00023004"/>
    </source>
</evidence>
<dbReference type="PROSITE" id="PS51379">
    <property type="entry name" value="4FE4S_FER_2"/>
    <property type="match status" value="1"/>
</dbReference>